<dbReference type="FunFam" id="1.10.390.10:FF:000004">
    <property type="entry name" value="Aminopeptidase N"/>
    <property type="match status" value="1"/>
</dbReference>
<dbReference type="GO" id="GO:0016020">
    <property type="term" value="C:membrane"/>
    <property type="evidence" value="ECO:0007669"/>
    <property type="project" value="TreeGrafter"/>
</dbReference>
<keyword evidence="7" id="KW-0645">Protease</keyword>
<evidence type="ECO:0000259" key="15">
    <source>
        <dbReference type="Pfam" id="PF11838"/>
    </source>
</evidence>
<dbReference type="NCBIfam" id="TIGR02412">
    <property type="entry name" value="pepN_strep_liv"/>
    <property type="match status" value="1"/>
</dbReference>
<dbReference type="GO" id="GO:0008270">
    <property type="term" value="F:zinc ion binding"/>
    <property type="evidence" value="ECO:0007669"/>
    <property type="project" value="InterPro"/>
</dbReference>
<dbReference type="GO" id="GO:0006508">
    <property type="term" value="P:proteolysis"/>
    <property type="evidence" value="ECO:0007669"/>
    <property type="project" value="UniProtKB-KW"/>
</dbReference>
<dbReference type="GO" id="GO:0005615">
    <property type="term" value="C:extracellular space"/>
    <property type="evidence" value="ECO:0007669"/>
    <property type="project" value="TreeGrafter"/>
</dbReference>
<evidence type="ECO:0000259" key="16">
    <source>
        <dbReference type="Pfam" id="PF17900"/>
    </source>
</evidence>
<evidence type="ECO:0000256" key="1">
    <source>
        <dbReference type="ARBA" id="ARBA00000098"/>
    </source>
</evidence>
<dbReference type="AlphaFoldDB" id="A0A7X6HD22"/>
<dbReference type="CDD" id="cd09602">
    <property type="entry name" value="M1_APN"/>
    <property type="match status" value="1"/>
</dbReference>
<dbReference type="InterPro" id="IPR042097">
    <property type="entry name" value="Aminopeptidase_N-like_N_sf"/>
</dbReference>
<evidence type="ECO:0000256" key="5">
    <source>
        <dbReference type="ARBA" id="ARBA00015611"/>
    </source>
</evidence>
<evidence type="ECO:0000256" key="9">
    <source>
        <dbReference type="ARBA" id="ARBA00022801"/>
    </source>
</evidence>
<evidence type="ECO:0000256" key="3">
    <source>
        <dbReference type="ARBA" id="ARBA00010136"/>
    </source>
</evidence>
<dbReference type="SUPFAM" id="SSF63737">
    <property type="entry name" value="Leukotriene A4 hydrolase N-terminal domain"/>
    <property type="match status" value="1"/>
</dbReference>
<proteinExistence type="inferred from homology"/>
<organism evidence="17 18">
    <name type="scientific">Arthrobacter mobilis</name>
    <dbReference type="NCBI Taxonomy" id="2724944"/>
    <lineage>
        <taxon>Bacteria</taxon>
        <taxon>Bacillati</taxon>
        <taxon>Actinomycetota</taxon>
        <taxon>Actinomycetes</taxon>
        <taxon>Micrococcales</taxon>
        <taxon>Micrococcaceae</taxon>
        <taxon>Arthrobacter</taxon>
    </lineage>
</organism>
<dbReference type="Gene3D" id="1.10.390.10">
    <property type="entry name" value="Neutral Protease Domain 2"/>
    <property type="match status" value="1"/>
</dbReference>
<name>A0A7X6HD22_9MICC</name>
<dbReference type="PANTHER" id="PTHR11533:SF174">
    <property type="entry name" value="PUROMYCIN-SENSITIVE AMINOPEPTIDASE-RELATED"/>
    <property type="match status" value="1"/>
</dbReference>
<dbReference type="InterPro" id="IPR012778">
    <property type="entry name" value="Pept_M1_aminopeptidase"/>
</dbReference>
<sequence>MKNENLGRAEAAERSRSIRVEQYDVALDLRNARDPEAGSFLSRSIITFTCSEPGSSTFVDFIHESIHSVTLNGNRLDPAAVVDGARIHLPGLEAENEATIIGTALYSRSGEGLHRFVDPADGETYLYTQYEPADARRVFANFEQPDLKASFTFNVAAPSHWRVLSNGPEAVREPMTSSPDCSIWRFAPTQRISTYITAVLAGPYHAEEDQWERRLPDGSVLQVPLGAYCRASLAEAFDAGRIFEITKQGLDFFHELFDYPYPFGKYDQAFVPEYNLGAMENPGLVTFTEDYVFRSRASRAQYQARANTILHELAHMWFGNLVTMAWWDDLWLKESFADYMGALASAEATEFTGAWVAFANRRKAWAYVQDQLPTTHPVVADIPDLEAAKQNFDGITYAKGAAVLKQLVAYVGFEAFRDAVRRYFRDNAYGTASLTDFLAVLGAASGRQMQDWARLWLQTAGVSTLTAETAQDGGRLAGVRIRQDSPGPAGGVLRPHRLQLGFYDFDGGTLARTAVRELDVTGADSGVPDVAGLDVPALLLPNDGDHSYAKVRLDERSLDTVLSALDRIADPLARALCWYLLWDMTRDAALPPADYVAAVERFASAESDPGVLQVLLENARYAVEHYCPAGSRPALRERLLASARRELERAAPGSDAQLLQARALAALARRTGSCADFLAGLLDGSATVPGLTLDPDLRWRCWQALAATGHAGQAALDAELSRDRTASGRAWHLTAMAARPDPGVKAQAWRDAVEGTALSNELLDATIDGFNQGSHDLLDPWTEPYFDSLEQVWAGRSIELAGRIARGLYPLAQDLADGQDPAGHPVVVRTDEWLRAHAQAPAALRRIVIEQRDHLVRALTAQAAARR</sequence>
<evidence type="ECO:0000259" key="14">
    <source>
        <dbReference type="Pfam" id="PF01433"/>
    </source>
</evidence>
<accession>A0A7X6HD22</accession>
<dbReference type="InterPro" id="IPR050344">
    <property type="entry name" value="Peptidase_M1_aminopeptidases"/>
</dbReference>
<dbReference type="Gene3D" id="2.60.40.1730">
    <property type="entry name" value="tricorn interacting facor f3 domain"/>
    <property type="match status" value="1"/>
</dbReference>
<dbReference type="InterPro" id="IPR001930">
    <property type="entry name" value="Peptidase_M1"/>
</dbReference>
<evidence type="ECO:0000256" key="8">
    <source>
        <dbReference type="ARBA" id="ARBA00022723"/>
    </source>
</evidence>
<keyword evidence="8" id="KW-0479">Metal-binding</keyword>
<evidence type="ECO:0000313" key="18">
    <source>
        <dbReference type="Proteomes" id="UP000544090"/>
    </source>
</evidence>
<comment type="cofactor">
    <cofactor evidence="2">
        <name>Zn(2+)</name>
        <dbReference type="ChEBI" id="CHEBI:29105"/>
    </cofactor>
</comment>
<dbReference type="InterPro" id="IPR045357">
    <property type="entry name" value="Aminopeptidase_N-like_N"/>
</dbReference>
<reference evidence="17 18" key="1">
    <citation type="submission" date="2020-04" db="EMBL/GenBank/DDBJ databases">
        <title>Arthrobacter sp. nov.</title>
        <authorList>
            <person name="Liu S."/>
        </authorList>
    </citation>
    <scope>NUCLEOTIDE SEQUENCE [LARGE SCALE GENOMIC DNA]</scope>
    <source>
        <strain evidence="17 18">E918</strain>
    </source>
</reference>
<dbReference type="PRINTS" id="PR00756">
    <property type="entry name" value="ALADIPTASE"/>
</dbReference>
<dbReference type="PANTHER" id="PTHR11533">
    <property type="entry name" value="PROTEASE M1 ZINC METALLOPROTEASE"/>
    <property type="match status" value="1"/>
</dbReference>
<dbReference type="GO" id="GO:0016285">
    <property type="term" value="F:alanyl aminopeptidase activity"/>
    <property type="evidence" value="ECO:0007669"/>
    <property type="project" value="UniProtKB-EC"/>
</dbReference>
<dbReference type="FunFam" id="2.60.40.1730:FF:000010">
    <property type="entry name" value="Putative aminopeptidase N"/>
    <property type="match status" value="1"/>
</dbReference>
<feature type="domain" description="Peptidase M1 membrane alanine aminopeptidase" evidence="14">
    <location>
        <begin position="243"/>
        <end position="455"/>
    </location>
</feature>
<evidence type="ECO:0000256" key="11">
    <source>
        <dbReference type="ARBA" id="ARBA00023049"/>
    </source>
</evidence>
<dbReference type="Pfam" id="PF11838">
    <property type="entry name" value="ERAP1_C"/>
    <property type="match status" value="1"/>
</dbReference>
<keyword evidence="18" id="KW-1185">Reference proteome</keyword>
<evidence type="ECO:0000256" key="12">
    <source>
        <dbReference type="ARBA" id="ARBA00029811"/>
    </source>
</evidence>
<dbReference type="Pfam" id="PF01433">
    <property type="entry name" value="Peptidase_M1"/>
    <property type="match status" value="1"/>
</dbReference>
<dbReference type="EMBL" id="JAAZSQ010000003">
    <property type="protein sequence ID" value="NKX53898.1"/>
    <property type="molecule type" value="Genomic_DNA"/>
</dbReference>
<keyword evidence="11" id="KW-0482">Metalloprotease</keyword>
<keyword evidence="10" id="KW-0862">Zinc</keyword>
<dbReference type="GO" id="GO:0070006">
    <property type="term" value="F:metalloaminopeptidase activity"/>
    <property type="evidence" value="ECO:0007669"/>
    <property type="project" value="TreeGrafter"/>
</dbReference>
<dbReference type="InterPro" id="IPR024571">
    <property type="entry name" value="ERAP1-like_C_dom"/>
</dbReference>
<feature type="domain" description="ERAP1-like C-terminal" evidence="15">
    <location>
        <begin position="539"/>
        <end position="855"/>
    </location>
</feature>
<dbReference type="GO" id="GO:0042277">
    <property type="term" value="F:peptide binding"/>
    <property type="evidence" value="ECO:0007669"/>
    <property type="project" value="TreeGrafter"/>
</dbReference>
<evidence type="ECO:0000256" key="10">
    <source>
        <dbReference type="ARBA" id="ARBA00022833"/>
    </source>
</evidence>
<evidence type="ECO:0000256" key="13">
    <source>
        <dbReference type="ARBA" id="ARBA00031533"/>
    </source>
</evidence>
<evidence type="ECO:0000256" key="6">
    <source>
        <dbReference type="ARBA" id="ARBA00022438"/>
    </source>
</evidence>
<dbReference type="InterPro" id="IPR014782">
    <property type="entry name" value="Peptidase_M1_dom"/>
</dbReference>
<dbReference type="GO" id="GO:0043171">
    <property type="term" value="P:peptide catabolic process"/>
    <property type="evidence" value="ECO:0007669"/>
    <property type="project" value="TreeGrafter"/>
</dbReference>
<dbReference type="GO" id="GO:0005737">
    <property type="term" value="C:cytoplasm"/>
    <property type="evidence" value="ECO:0007669"/>
    <property type="project" value="TreeGrafter"/>
</dbReference>
<dbReference type="Proteomes" id="UP000544090">
    <property type="component" value="Unassembled WGS sequence"/>
</dbReference>
<feature type="domain" description="Aminopeptidase N-like N-terminal" evidence="16">
    <location>
        <begin position="107"/>
        <end position="196"/>
    </location>
</feature>
<comment type="catalytic activity">
    <reaction evidence="1">
        <text>Release of an N-terminal amino acid, Xaa-|-Yaa- from a peptide, amide or arylamide. Xaa is preferably Ala, but may be most amino acids including Pro (slow action). When a terminal hydrophobic residue is followed by a prolyl residue, the two may be released as an intact Xaa-Pro dipeptide.</text>
        <dbReference type="EC" id="3.4.11.2"/>
    </reaction>
</comment>
<dbReference type="InterPro" id="IPR027268">
    <property type="entry name" value="Peptidase_M4/M1_CTD_sf"/>
</dbReference>
<gene>
    <name evidence="17" type="primary">pepN</name>
    <name evidence="17" type="ORF">HGG74_04955</name>
</gene>
<protein>
    <recommendedName>
        <fullName evidence="5">Aminopeptidase N</fullName>
        <ecNumber evidence="4">3.4.11.2</ecNumber>
    </recommendedName>
    <alternativeName>
        <fullName evidence="12">Alanine aminopeptidase</fullName>
    </alternativeName>
    <alternativeName>
        <fullName evidence="13">Lysyl aminopeptidase</fullName>
    </alternativeName>
</protein>
<dbReference type="RefSeq" id="WP_168485249.1">
    <property type="nucleotide sequence ID" value="NZ_JAAZSQ010000003.1"/>
</dbReference>
<evidence type="ECO:0000313" key="17">
    <source>
        <dbReference type="EMBL" id="NKX53898.1"/>
    </source>
</evidence>
<evidence type="ECO:0000256" key="4">
    <source>
        <dbReference type="ARBA" id="ARBA00012564"/>
    </source>
</evidence>
<dbReference type="EC" id="3.4.11.2" evidence="4"/>
<evidence type="ECO:0000256" key="2">
    <source>
        <dbReference type="ARBA" id="ARBA00001947"/>
    </source>
</evidence>
<comment type="similarity">
    <text evidence="3">Belongs to the peptidase M1 family.</text>
</comment>
<comment type="caution">
    <text evidence="17">The sequence shown here is derived from an EMBL/GenBank/DDBJ whole genome shotgun (WGS) entry which is preliminary data.</text>
</comment>
<dbReference type="SUPFAM" id="SSF55486">
    <property type="entry name" value="Metalloproteases ('zincins'), catalytic domain"/>
    <property type="match status" value="1"/>
</dbReference>
<keyword evidence="9 17" id="KW-0378">Hydrolase</keyword>
<evidence type="ECO:0000256" key="7">
    <source>
        <dbReference type="ARBA" id="ARBA00022670"/>
    </source>
</evidence>
<dbReference type="Pfam" id="PF17900">
    <property type="entry name" value="Peptidase_M1_N"/>
    <property type="match status" value="1"/>
</dbReference>
<keyword evidence="6 17" id="KW-0031">Aminopeptidase</keyword>